<evidence type="ECO:0000313" key="1">
    <source>
        <dbReference type="EMBL" id="SEB47649.1"/>
    </source>
</evidence>
<accession>A0A1H4JMU5</accession>
<dbReference type="Proteomes" id="UP000182652">
    <property type="component" value="Unassembled WGS sequence"/>
</dbReference>
<reference evidence="1 2" key="1">
    <citation type="submission" date="2016-10" db="EMBL/GenBank/DDBJ databases">
        <authorList>
            <person name="de Groot N.N."/>
        </authorList>
    </citation>
    <scope>NUCLEOTIDE SEQUENCE [LARGE SCALE GENOMIC DNA]</scope>
    <source>
        <strain evidence="1 2">DSM 10495</strain>
    </source>
</reference>
<dbReference type="Gene3D" id="1.20.120.450">
    <property type="entry name" value="dinb family like domain"/>
    <property type="match status" value="1"/>
</dbReference>
<dbReference type="InterPro" id="IPR034660">
    <property type="entry name" value="DinB/YfiT-like"/>
</dbReference>
<name>A0A1H4JMU5_9MICC</name>
<evidence type="ECO:0008006" key="3">
    <source>
        <dbReference type="Google" id="ProtNLM"/>
    </source>
</evidence>
<dbReference type="EMBL" id="FNSN01000003">
    <property type="protein sequence ID" value="SEB47649.1"/>
    <property type="molecule type" value="Genomic_DNA"/>
</dbReference>
<dbReference type="STRING" id="156980.SAMN04489745_0282"/>
<dbReference type="InterPro" id="IPR007061">
    <property type="entry name" value="MST-like"/>
</dbReference>
<sequence>MTARMINAVGTGEKADLLGALAQAHEFLSYTCRGASEEDARKRTTVSELTLGGLIKHVTSVERHWVDFIVNGPESAAATSSFSNLTEEDFARYADGFRLTEGETLAGALEDYRAAAEETARVVEGLEDLGASYELPETPWSEARTWSVRRTLIHIIAETTQHAGHADIIREALDGQKTMG</sequence>
<proteinExistence type="predicted"/>
<dbReference type="Pfam" id="PF04978">
    <property type="entry name" value="MST"/>
    <property type="match status" value="1"/>
</dbReference>
<dbReference type="AlphaFoldDB" id="A0A1H4JMU5"/>
<evidence type="ECO:0000313" key="2">
    <source>
        <dbReference type="Proteomes" id="UP000182652"/>
    </source>
</evidence>
<dbReference type="RefSeq" id="WP_066216533.1">
    <property type="nucleotide sequence ID" value="NZ_FNSN01000003.1"/>
</dbReference>
<gene>
    <name evidence="1" type="ORF">SAMN04489745_0282</name>
</gene>
<protein>
    <recommendedName>
        <fullName evidence="3">DinB family protein</fullName>
    </recommendedName>
</protein>
<organism evidence="1 2">
    <name type="scientific">Arthrobacter woluwensis</name>
    <dbReference type="NCBI Taxonomy" id="156980"/>
    <lineage>
        <taxon>Bacteria</taxon>
        <taxon>Bacillati</taxon>
        <taxon>Actinomycetota</taxon>
        <taxon>Actinomycetes</taxon>
        <taxon>Micrococcales</taxon>
        <taxon>Micrococcaceae</taxon>
        <taxon>Arthrobacter</taxon>
    </lineage>
</organism>
<keyword evidence="2" id="KW-1185">Reference proteome</keyword>
<dbReference type="SUPFAM" id="SSF109854">
    <property type="entry name" value="DinB/YfiT-like putative metalloenzymes"/>
    <property type="match status" value="1"/>
</dbReference>